<keyword evidence="2" id="KW-0479">Metal-binding</keyword>
<dbReference type="GO" id="GO:0046872">
    <property type="term" value="F:metal ion binding"/>
    <property type="evidence" value="ECO:0007669"/>
    <property type="project" value="UniProtKB-KW"/>
</dbReference>
<evidence type="ECO:0000256" key="2">
    <source>
        <dbReference type="ARBA" id="ARBA00022723"/>
    </source>
</evidence>
<dbReference type="SUPFAM" id="SSF142019">
    <property type="entry name" value="Nqo1 FMN-binding domain-like"/>
    <property type="match status" value="1"/>
</dbReference>
<dbReference type="GO" id="GO:0051539">
    <property type="term" value="F:4 iron, 4 sulfur cluster binding"/>
    <property type="evidence" value="ECO:0007669"/>
    <property type="project" value="UniProtKB-KW"/>
</dbReference>
<dbReference type="EMBL" id="UINC01117973">
    <property type="protein sequence ID" value="SVC90776.1"/>
    <property type="molecule type" value="Genomic_DNA"/>
</dbReference>
<evidence type="ECO:0000256" key="4">
    <source>
        <dbReference type="ARBA" id="ARBA00023014"/>
    </source>
</evidence>
<dbReference type="PANTHER" id="PTHR11780">
    <property type="entry name" value="NADH-UBIQUINONE OXIDOREDUCTASE FLAVOPROTEIN 1 NDUFV1"/>
    <property type="match status" value="1"/>
</dbReference>
<name>A0A382QZA8_9ZZZZ</name>
<dbReference type="InterPro" id="IPR011538">
    <property type="entry name" value="Nuo51_FMN-bd"/>
</dbReference>
<feature type="non-terminal residue" evidence="7">
    <location>
        <position position="121"/>
    </location>
</feature>
<keyword evidence="3" id="KW-0408">Iron</keyword>
<dbReference type="InterPro" id="IPR050837">
    <property type="entry name" value="ComplexI_51kDa_subunit"/>
</dbReference>
<keyword evidence="5" id="KW-0812">Transmembrane</keyword>
<dbReference type="InterPro" id="IPR037225">
    <property type="entry name" value="Nuo51_FMN-bd_sf"/>
</dbReference>
<feature type="domain" description="NADH-ubiquinone oxidoreductase 51kDa subunit FMN-binding" evidence="6">
    <location>
        <begin position="10"/>
        <end position="107"/>
    </location>
</feature>
<dbReference type="PANTHER" id="PTHR11780:SF10">
    <property type="entry name" value="NADH DEHYDROGENASE [UBIQUINONE] FLAVOPROTEIN 1, MITOCHONDRIAL"/>
    <property type="match status" value="1"/>
</dbReference>
<keyword evidence="5" id="KW-1133">Transmembrane helix</keyword>
<dbReference type="Pfam" id="PF01512">
    <property type="entry name" value="Complex1_51K"/>
    <property type="match status" value="1"/>
</dbReference>
<sequence length="121" mass="13470">MNPVDVTQEVKDSNLRGRGGAGFPAGVKWGFIPKDTDKPKYLINNADESEPGTFKDRLLMNKAPHQMLEGMIIAAYAIGCQTSFIYIRGEFYKEYKMLEIALAEAYDGNILGQNILGSDYN</sequence>
<gene>
    <name evidence="7" type="ORF">METZ01_LOCUS343630</name>
</gene>
<organism evidence="7">
    <name type="scientific">marine metagenome</name>
    <dbReference type="NCBI Taxonomy" id="408172"/>
    <lineage>
        <taxon>unclassified sequences</taxon>
        <taxon>metagenomes</taxon>
        <taxon>ecological metagenomes</taxon>
    </lineage>
</organism>
<keyword evidence="5" id="KW-0472">Membrane</keyword>
<evidence type="ECO:0000256" key="3">
    <source>
        <dbReference type="ARBA" id="ARBA00023004"/>
    </source>
</evidence>
<feature type="transmembrane region" description="Helical" evidence="5">
    <location>
        <begin position="67"/>
        <end position="87"/>
    </location>
</feature>
<evidence type="ECO:0000313" key="7">
    <source>
        <dbReference type="EMBL" id="SVC90776.1"/>
    </source>
</evidence>
<proteinExistence type="predicted"/>
<dbReference type="Gene3D" id="3.40.50.11540">
    <property type="entry name" value="NADH-ubiquinone oxidoreductase 51kDa subunit"/>
    <property type="match status" value="1"/>
</dbReference>
<protein>
    <recommendedName>
        <fullName evidence="6">NADH-ubiquinone oxidoreductase 51kDa subunit FMN-binding domain-containing protein</fullName>
    </recommendedName>
</protein>
<keyword evidence="4" id="KW-0411">Iron-sulfur</keyword>
<evidence type="ECO:0000259" key="6">
    <source>
        <dbReference type="Pfam" id="PF01512"/>
    </source>
</evidence>
<dbReference type="GO" id="GO:0003954">
    <property type="term" value="F:NADH dehydrogenase activity"/>
    <property type="evidence" value="ECO:0007669"/>
    <property type="project" value="TreeGrafter"/>
</dbReference>
<evidence type="ECO:0000256" key="5">
    <source>
        <dbReference type="SAM" id="Phobius"/>
    </source>
</evidence>
<keyword evidence="1" id="KW-0004">4Fe-4S</keyword>
<dbReference type="GO" id="GO:0045333">
    <property type="term" value="P:cellular respiration"/>
    <property type="evidence" value="ECO:0007669"/>
    <property type="project" value="TreeGrafter"/>
</dbReference>
<dbReference type="AlphaFoldDB" id="A0A382QZA8"/>
<accession>A0A382QZA8</accession>
<evidence type="ECO:0000256" key="1">
    <source>
        <dbReference type="ARBA" id="ARBA00022485"/>
    </source>
</evidence>
<reference evidence="7" key="1">
    <citation type="submission" date="2018-05" db="EMBL/GenBank/DDBJ databases">
        <authorList>
            <person name="Lanie J.A."/>
            <person name="Ng W.-L."/>
            <person name="Kazmierczak K.M."/>
            <person name="Andrzejewski T.M."/>
            <person name="Davidsen T.M."/>
            <person name="Wayne K.J."/>
            <person name="Tettelin H."/>
            <person name="Glass J.I."/>
            <person name="Rusch D."/>
            <person name="Podicherti R."/>
            <person name="Tsui H.-C.T."/>
            <person name="Winkler M.E."/>
        </authorList>
    </citation>
    <scope>NUCLEOTIDE SEQUENCE</scope>
</reference>